<dbReference type="Pfam" id="PF06347">
    <property type="entry name" value="SH3_4"/>
    <property type="match status" value="2"/>
</dbReference>
<dbReference type="PROSITE" id="PS51781">
    <property type="entry name" value="SH3B"/>
    <property type="match status" value="1"/>
</dbReference>
<evidence type="ECO:0000256" key="1">
    <source>
        <dbReference type="SAM" id="SignalP"/>
    </source>
</evidence>
<accession>A0ABY0ILG9</accession>
<feature type="signal peptide" evidence="1">
    <location>
        <begin position="1"/>
        <end position="27"/>
    </location>
</feature>
<reference evidence="3 4" key="1">
    <citation type="submission" date="2019-02" db="EMBL/GenBank/DDBJ databases">
        <title>Genomic Encyclopedia of Type Strains, Phase IV (KMG-IV): sequencing the most valuable type-strain genomes for metagenomic binning, comparative biology and taxonomic classification.</title>
        <authorList>
            <person name="Goeker M."/>
        </authorList>
    </citation>
    <scope>NUCLEOTIDE SEQUENCE [LARGE SCALE GENOMIC DNA]</scope>
    <source>
        <strain evidence="3 4">DSM 21223</strain>
    </source>
</reference>
<comment type="caution">
    <text evidence="3">The sequence shown here is derived from an EMBL/GenBank/DDBJ whole genome shotgun (WGS) entry which is preliminary data.</text>
</comment>
<dbReference type="Proteomes" id="UP000292136">
    <property type="component" value="Unassembled WGS sequence"/>
</dbReference>
<dbReference type="Gene3D" id="2.30.30.40">
    <property type="entry name" value="SH3 Domains"/>
    <property type="match status" value="1"/>
</dbReference>
<sequence>MCQRVSSWMTVLSRALLLCLPALAVQAADYRSVEPGEGSAAAILYDSPSKKGVPQFIIRRYTPVEVVVNLEGWAKVRDAAGGLAWIERAALADRRTLQVTADRAEVHQAADTASPLAFQAEKGVALELLEAGPAGWAKVRHRDGQTGYLRANQVWGL</sequence>
<dbReference type="EMBL" id="SHKM01000002">
    <property type="protein sequence ID" value="RZT76026.1"/>
    <property type="molecule type" value="Genomic_DNA"/>
</dbReference>
<feature type="chain" id="PRO_5046759980" evidence="1">
    <location>
        <begin position="28"/>
        <end position="157"/>
    </location>
</feature>
<dbReference type="InterPro" id="IPR010466">
    <property type="entry name" value="DUF1058"/>
</dbReference>
<gene>
    <name evidence="3" type="ORF">EV678_1894</name>
</gene>
<keyword evidence="4" id="KW-1185">Reference proteome</keyword>
<dbReference type="InterPro" id="IPR003646">
    <property type="entry name" value="SH3-like_bac-type"/>
</dbReference>
<evidence type="ECO:0000313" key="4">
    <source>
        <dbReference type="Proteomes" id="UP000292136"/>
    </source>
</evidence>
<proteinExistence type="predicted"/>
<keyword evidence="1" id="KW-0732">Signal</keyword>
<feature type="domain" description="SH3b" evidence="2">
    <location>
        <begin position="94"/>
        <end position="157"/>
    </location>
</feature>
<organism evidence="3 4">
    <name type="scientific">Azospira oryzae</name>
    <dbReference type="NCBI Taxonomy" id="146939"/>
    <lineage>
        <taxon>Bacteria</taxon>
        <taxon>Pseudomonadati</taxon>
        <taxon>Pseudomonadota</taxon>
        <taxon>Betaproteobacteria</taxon>
        <taxon>Rhodocyclales</taxon>
        <taxon>Rhodocyclaceae</taxon>
        <taxon>Azospira</taxon>
    </lineage>
</organism>
<name>A0ABY0ILG9_9RHOO</name>
<protein>
    <submittedName>
        <fullName evidence="3">SH3 domain-containing protein</fullName>
    </submittedName>
</protein>
<evidence type="ECO:0000313" key="3">
    <source>
        <dbReference type="EMBL" id="RZT76026.1"/>
    </source>
</evidence>
<evidence type="ECO:0000259" key="2">
    <source>
        <dbReference type="PROSITE" id="PS51781"/>
    </source>
</evidence>